<evidence type="ECO:0000256" key="2">
    <source>
        <dbReference type="ARBA" id="ARBA00022490"/>
    </source>
</evidence>
<dbReference type="Gene3D" id="3.90.640.10">
    <property type="entry name" value="Actin, Chain A, domain 4"/>
    <property type="match status" value="1"/>
</dbReference>
<dbReference type="InterPro" id="IPR043129">
    <property type="entry name" value="ATPase_NBD"/>
</dbReference>
<dbReference type="InterPro" id="IPR013126">
    <property type="entry name" value="Hsp_70_fam"/>
</dbReference>
<dbReference type="OrthoDB" id="434160at2759"/>
<dbReference type="SUPFAM" id="SSF53067">
    <property type="entry name" value="Actin-like ATPase domain"/>
    <property type="match status" value="2"/>
</dbReference>
<evidence type="ECO:0000256" key="5">
    <source>
        <dbReference type="ARBA" id="ARBA00023016"/>
    </source>
</evidence>
<dbReference type="InterPro" id="IPR029048">
    <property type="entry name" value="HSP70_C_sf"/>
</dbReference>
<dbReference type="SUPFAM" id="SSF100934">
    <property type="entry name" value="Heat shock protein 70kD (HSP70), C-terminal subdomain"/>
    <property type="match status" value="2"/>
</dbReference>
<proteinExistence type="predicted"/>
<feature type="region of interest" description="Disordered" evidence="6">
    <location>
        <begin position="501"/>
        <end position="552"/>
    </location>
</feature>
<dbReference type="GO" id="GO:0005829">
    <property type="term" value="C:cytosol"/>
    <property type="evidence" value="ECO:0007669"/>
    <property type="project" value="TreeGrafter"/>
</dbReference>
<dbReference type="EMBL" id="JANBPT010000544">
    <property type="protein sequence ID" value="KAJ1917356.1"/>
    <property type="molecule type" value="Genomic_DNA"/>
</dbReference>
<dbReference type="PANTHER" id="PTHR45639">
    <property type="entry name" value="HSC70CB, ISOFORM G-RELATED"/>
    <property type="match status" value="1"/>
</dbReference>
<sequence>MSVVGIDFGNLQSLIAVARNRGIDIVCNEVSNRTTPSLVSFGPKQRYLGEAAKTQEISNFRNTVASLKRLVGRSYNDKDIQEIESTFITAPLCDVDGEVGVRVNYLGSEQTFSATQLVAMYLAKLRTTAANELKSPVSDVVISVPGWYTDSQRRNVLSAAEIAGLNVLRLMSDTAAASLAYGITKTDLPEDTTRHVAFVDMGHTTYSVAIVGFRKGQLHIKSTAFDRHLGGRYIDEVLVEHFCDHFMNTKKVDIRSNKKAMLRLRVGCEKLKKILSANPQAMLNVENIMDDMDVSALMDREEFETLVNPLLERMVLPLQQALDNSGLQVQDIDFVEVVGGSTRIPAVKQRLTDFFQRELSFTLNQDEAVARGCALQCAMLSPAFKVREFQVRDTNSYPIKFVWEPVKETPADCELVAFPRNNVVPSTKILTFYRRQPFDIEAYYASPAELPSGIKPWIGRFSIKNVTPDAKGELSTVKVKARLNIHGILNVESAYVVEEAAGEGEDEEEAALAAAEAGMDAAPTTSDATPSESAEGTPAAAPAPKKTKKLVRKQDLPVVSGTTGLSVDTVNKLRSDEGEMSSVDKLVVDTEHKKNEVEEYVYEMRSKAEGPLKAYIDPKAYEGFVRELNDTEEWLYGDGDDATKSVYVERLTKLRQVGDAAAGRQREAELVPKAANLLQDTVQKFLVSATRQEERYAHISAEDKKKVADRALKAREWLETALATQEGLPKYAAKPAVTAAQINNERAELAQFATPILSKPKPKPATPEPSATATPPTPAAPEAKAENQAPGKNAGEMDVD</sequence>
<dbReference type="FunFam" id="2.60.34.10:FF:000011">
    <property type="entry name" value="Heat shock protein hsp88"/>
    <property type="match status" value="1"/>
</dbReference>
<dbReference type="Gene3D" id="2.60.34.10">
    <property type="entry name" value="Substrate Binding Domain Of DNAk, Chain A, domain 1"/>
    <property type="match status" value="1"/>
</dbReference>
<reference evidence="7" key="1">
    <citation type="submission" date="2022-07" db="EMBL/GenBank/DDBJ databases">
        <title>Phylogenomic reconstructions and comparative analyses of Kickxellomycotina fungi.</title>
        <authorList>
            <person name="Reynolds N.K."/>
            <person name="Stajich J.E."/>
            <person name="Barry K."/>
            <person name="Grigoriev I.V."/>
            <person name="Crous P."/>
            <person name="Smith M.E."/>
        </authorList>
    </citation>
    <scope>NUCLEOTIDE SEQUENCE</scope>
    <source>
        <strain evidence="7">RSA 861</strain>
    </source>
</reference>
<dbReference type="GO" id="GO:0140662">
    <property type="term" value="F:ATP-dependent protein folding chaperone"/>
    <property type="evidence" value="ECO:0007669"/>
    <property type="project" value="InterPro"/>
</dbReference>
<dbReference type="PANTHER" id="PTHR45639:SF4">
    <property type="entry name" value="HSC70CB, ISOFORM G"/>
    <property type="match status" value="1"/>
</dbReference>
<dbReference type="PROSITE" id="PS01036">
    <property type="entry name" value="HSP70_3"/>
    <property type="match status" value="1"/>
</dbReference>
<dbReference type="AlphaFoldDB" id="A0A9W7ZVC9"/>
<dbReference type="Gene3D" id="1.20.1270.10">
    <property type="match status" value="1"/>
</dbReference>
<dbReference type="PRINTS" id="PR00301">
    <property type="entry name" value="HEATSHOCK70"/>
</dbReference>
<evidence type="ECO:0000313" key="8">
    <source>
        <dbReference type="Proteomes" id="UP001150569"/>
    </source>
</evidence>
<feature type="compositionally biased region" description="Polar residues" evidence="6">
    <location>
        <begin position="523"/>
        <end position="534"/>
    </location>
</feature>
<feature type="compositionally biased region" description="Acidic residues" evidence="6">
    <location>
        <begin position="501"/>
        <end position="510"/>
    </location>
</feature>
<accession>A0A9W7ZVC9</accession>
<comment type="caution">
    <text evidence="7">The sequence shown here is derived from an EMBL/GenBank/DDBJ whole genome shotgun (WGS) entry which is preliminary data.</text>
</comment>
<evidence type="ECO:0000256" key="1">
    <source>
        <dbReference type="ARBA" id="ARBA00004496"/>
    </source>
</evidence>
<evidence type="ECO:0000256" key="4">
    <source>
        <dbReference type="ARBA" id="ARBA00022840"/>
    </source>
</evidence>
<keyword evidence="4" id="KW-0067">ATP-binding</keyword>
<feature type="compositionally biased region" description="Low complexity" evidence="6">
    <location>
        <begin position="511"/>
        <end position="522"/>
    </location>
</feature>
<keyword evidence="5" id="KW-0346">Stress response</keyword>
<dbReference type="FunFam" id="3.90.640.10:FF:000004">
    <property type="entry name" value="Heat shock 70 kDa protein 4"/>
    <property type="match status" value="1"/>
</dbReference>
<protein>
    <submittedName>
        <fullName evidence="7">Adenyl-nucleotide exchange factor sse1</fullName>
    </submittedName>
</protein>
<organism evidence="7 8">
    <name type="scientific">Tieghemiomyces parasiticus</name>
    <dbReference type="NCBI Taxonomy" id="78921"/>
    <lineage>
        <taxon>Eukaryota</taxon>
        <taxon>Fungi</taxon>
        <taxon>Fungi incertae sedis</taxon>
        <taxon>Zoopagomycota</taxon>
        <taxon>Kickxellomycotina</taxon>
        <taxon>Dimargaritomycetes</taxon>
        <taxon>Dimargaritales</taxon>
        <taxon>Dimargaritaceae</taxon>
        <taxon>Tieghemiomyces</taxon>
    </lineage>
</organism>
<name>A0A9W7ZVC9_9FUNG</name>
<dbReference type="Pfam" id="PF00012">
    <property type="entry name" value="HSP70"/>
    <property type="match status" value="1"/>
</dbReference>
<dbReference type="GO" id="GO:0005634">
    <property type="term" value="C:nucleus"/>
    <property type="evidence" value="ECO:0007669"/>
    <property type="project" value="TreeGrafter"/>
</dbReference>
<dbReference type="InterPro" id="IPR018181">
    <property type="entry name" value="Heat_shock_70_CS"/>
</dbReference>
<dbReference type="Proteomes" id="UP001150569">
    <property type="component" value="Unassembled WGS sequence"/>
</dbReference>
<dbReference type="Gene3D" id="3.30.30.30">
    <property type="match status" value="1"/>
</dbReference>
<gene>
    <name evidence="7" type="primary">SSE1_1</name>
    <name evidence="7" type="ORF">IWQ60_007800</name>
</gene>
<keyword evidence="2" id="KW-0963">Cytoplasm</keyword>
<evidence type="ECO:0000256" key="6">
    <source>
        <dbReference type="SAM" id="MobiDB-lite"/>
    </source>
</evidence>
<evidence type="ECO:0000256" key="3">
    <source>
        <dbReference type="ARBA" id="ARBA00022741"/>
    </source>
</evidence>
<keyword evidence="8" id="KW-1185">Reference proteome</keyword>
<keyword evidence="3" id="KW-0547">Nucleotide-binding</keyword>
<comment type="subcellular location">
    <subcellularLocation>
        <location evidence="1">Cytoplasm</location>
    </subcellularLocation>
</comment>
<dbReference type="SUPFAM" id="SSF100920">
    <property type="entry name" value="Heat shock protein 70kD (HSP70), peptide-binding domain"/>
    <property type="match status" value="1"/>
</dbReference>
<dbReference type="GO" id="GO:0005524">
    <property type="term" value="F:ATP binding"/>
    <property type="evidence" value="ECO:0007669"/>
    <property type="project" value="UniProtKB-KW"/>
</dbReference>
<dbReference type="FunFam" id="3.30.30.30:FF:000002">
    <property type="entry name" value="Heat shock 70 kDa protein 4"/>
    <property type="match status" value="1"/>
</dbReference>
<dbReference type="Gene3D" id="3.30.420.40">
    <property type="match status" value="2"/>
</dbReference>
<evidence type="ECO:0000313" key="7">
    <source>
        <dbReference type="EMBL" id="KAJ1917356.1"/>
    </source>
</evidence>
<dbReference type="FunFam" id="1.20.1270.10:FF:000002">
    <property type="entry name" value="Heat shock 70 kDa protein 4"/>
    <property type="match status" value="1"/>
</dbReference>
<dbReference type="InterPro" id="IPR029047">
    <property type="entry name" value="HSP70_peptide-bd_sf"/>
</dbReference>
<feature type="region of interest" description="Disordered" evidence="6">
    <location>
        <begin position="751"/>
        <end position="800"/>
    </location>
</feature>
<dbReference type="FunFam" id="3.30.420.40:FF:000171">
    <property type="entry name" value="Heat shock 70 kDa protein 4"/>
    <property type="match status" value="2"/>
</dbReference>